<keyword evidence="2" id="KW-1185">Reference proteome</keyword>
<evidence type="ECO:0000313" key="2">
    <source>
        <dbReference type="Proteomes" id="UP001201163"/>
    </source>
</evidence>
<dbReference type="AlphaFoldDB" id="A0AAD4LLQ0"/>
<dbReference type="InterPro" id="IPR046521">
    <property type="entry name" value="DUF6698"/>
</dbReference>
<dbReference type="EMBL" id="JAKELL010000013">
    <property type="protein sequence ID" value="KAH8995016.1"/>
    <property type="molecule type" value="Genomic_DNA"/>
</dbReference>
<dbReference type="Pfam" id="PF20414">
    <property type="entry name" value="DUF6698"/>
    <property type="match status" value="1"/>
</dbReference>
<reference evidence="1" key="1">
    <citation type="submission" date="2022-01" db="EMBL/GenBank/DDBJ databases">
        <title>Comparative genomics reveals a dynamic genome evolution in the ectomycorrhizal milk-cap (Lactarius) mushrooms.</title>
        <authorList>
            <consortium name="DOE Joint Genome Institute"/>
            <person name="Lebreton A."/>
            <person name="Tang N."/>
            <person name="Kuo A."/>
            <person name="LaButti K."/>
            <person name="Drula E."/>
            <person name="Barry K."/>
            <person name="Clum A."/>
            <person name="Lipzen A."/>
            <person name="Mousain D."/>
            <person name="Ng V."/>
            <person name="Wang R."/>
            <person name="Wang X."/>
            <person name="Dai Y."/>
            <person name="Henrissat B."/>
            <person name="Grigoriev I.V."/>
            <person name="Guerin-Laguette A."/>
            <person name="Yu F."/>
            <person name="Martin F.M."/>
        </authorList>
    </citation>
    <scope>NUCLEOTIDE SEQUENCE</scope>
    <source>
        <strain evidence="1">QP</strain>
    </source>
</reference>
<protein>
    <submittedName>
        <fullName evidence="1">Uncharacterized protein</fullName>
    </submittedName>
</protein>
<dbReference type="Proteomes" id="UP001201163">
    <property type="component" value="Unassembled WGS sequence"/>
</dbReference>
<evidence type="ECO:0000313" key="1">
    <source>
        <dbReference type="EMBL" id="KAH8995016.1"/>
    </source>
</evidence>
<accession>A0AAD4LLQ0</accession>
<proteinExistence type="predicted"/>
<sequence>MRCLHISVSIKNLVSIAEEQVAPGDALRRIHMDDRTKSRYGTWSVAVMTFCPELETRLRQGDIKFVSIALKKGMRSARSSDAHRLKELAGRFASETVGTQIGLDGDSKMDRGFNHNKLGRLLIPVEYIKEYDRDPICMRERVKGDARYKVTAHRSPAFLYEDPDDYNPKHVLQGFLRGKFLVFCFRAIFTGPRGSIRGPSMIQTPTRTGMAGIYGLLTVTVPMIAYSAVQARFALSEQQTWTGNDGAFSYEVFFETLLKVFEVDRNWGKETLSWWNE</sequence>
<organism evidence="1 2">
    <name type="scientific">Lactarius akahatsu</name>
    <dbReference type="NCBI Taxonomy" id="416441"/>
    <lineage>
        <taxon>Eukaryota</taxon>
        <taxon>Fungi</taxon>
        <taxon>Dikarya</taxon>
        <taxon>Basidiomycota</taxon>
        <taxon>Agaricomycotina</taxon>
        <taxon>Agaricomycetes</taxon>
        <taxon>Russulales</taxon>
        <taxon>Russulaceae</taxon>
        <taxon>Lactarius</taxon>
    </lineage>
</organism>
<gene>
    <name evidence="1" type="ORF">EDB92DRAFT_254979</name>
</gene>
<comment type="caution">
    <text evidence="1">The sequence shown here is derived from an EMBL/GenBank/DDBJ whole genome shotgun (WGS) entry which is preliminary data.</text>
</comment>
<name>A0AAD4LLQ0_9AGAM</name>